<feature type="transmembrane region" description="Helical" evidence="8">
    <location>
        <begin position="270"/>
        <end position="290"/>
    </location>
</feature>
<comment type="subcellular location">
    <subcellularLocation>
        <location evidence="1">Cell membrane</location>
        <topology evidence="1">Multi-pass membrane protein</topology>
    </subcellularLocation>
</comment>
<sequence length="399" mass="41566">MTATSSAATHQTHDRRAVVIALIALVLYNAAYLVSWALSSPQPAFGDFFGLWSFGKFAALSGAGIYDPVALARYQQTLNPALGGGGFPYPYPPTFLVALIPLGLLALPVAYVCWISVTFALYGLATLGRNWRSLDGLALLAAPTTLINAITGQNGFLSAALLIGGLRLLASHPIIAGALLGLLAYKPQFVLLMPVVLLASRSWRAIVSAVATTVIVAVVTSAALDPWIWLQWVMKFPDYQAQLGANQASLDHMMPTVIAGLHALGAPPPVGITVQLVLSCAIVALVGGAWRRGITDRAIALVAVGSIIATPYAMIYDLPMVAAGIAIHWKARVDAGEPIATLEIGLVIALGVCLLVMIGHTVPLAAALLLVLLVLSIAGVFDRSARTVAALNVAPPAPG</sequence>
<evidence type="ECO:0000256" key="7">
    <source>
        <dbReference type="ARBA" id="ARBA00024033"/>
    </source>
</evidence>
<comment type="caution">
    <text evidence="9">The sequence shown here is derived from an EMBL/GenBank/DDBJ whole genome shotgun (WGS) entry which is preliminary data.</text>
</comment>
<keyword evidence="5 8" id="KW-1133">Transmembrane helix</keyword>
<evidence type="ECO:0000256" key="4">
    <source>
        <dbReference type="ARBA" id="ARBA00022692"/>
    </source>
</evidence>
<dbReference type="Pfam" id="PF09594">
    <property type="entry name" value="GT87"/>
    <property type="match status" value="1"/>
</dbReference>
<evidence type="ECO:0000256" key="8">
    <source>
        <dbReference type="SAM" id="Phobius"/>
    </source>
</evidence>
<keyword evidence="6 8" id="KW-0472">Membrane</keyword>
<feature type="transmembrane region" description="Helical" evidence="8">
    <location>
        <begin position="17"/>
        <end position="38"/>
    </location>
</feature>
<keyword evidence="10" id="KW-1185">Reference proteome</keyword>
<reference evidence="9" key="1">
    <citation type="submission" date="2020-05" db="EMBL/GenBank/DDBJ databases">
        <title>Nod-independent and nitrogen-fixing Bradyrhizobium aeschynomene sp. nov. isolated from nodules of Aeschynomene indica.</title>
        <authorList>
            <person name="Zhang Z."/>
        </authorList>
    </citation>
    <scope>NUCLEOTIDE SEQUENCE</scope>
    <source>
        <strain evidence="9">83012</strain>
    </source>
</reference>
<feature type="transmembrane region" description="Helical" evidence="8">
    <location>
        <begin position="137"/>
        <end position="162"/>
    </location>
</feature>
<feature type="transmembrane region" description="Helical" evidence="8">
    <location>
        <begin position="364"/>
        <end position="381"/>
    </location>
</feature>
<feature type="transmembrane region" description="Helical" evidence="8">
    <location>
        <begin position="174"/>
        <end position="199"/>
    </location>
</feature>
<evidence type="ECO:0000313" key="9">
    <source>
        <dbReference type="EMBL" id="NPU66608.1"/>
    </source>
</evidence>
<keyword evidence="2" id="KW-1003">Cell membrane</keyword>
<feature type="transmembrane region" description="Helical" evidence="8">
    <location>
        <begin position="302"/>
        <end position="327"/>
    </location>
</feature>
<accession>A0ABX2CEH3</accession>
<evidence type="ECO:0000313" key="10">
    <source>
        <dbReference type="Proteomes" id="UP000886476"/>
    </source>
</evidence>
<gene>
    <name evidence="9" type="ORF">HL667_16515</name>
</gene>
<comment type="similarity">
    <text evidence="7">Belongs to the glycosyltransferase 87 family.</text>
</comment>
<keyword evidence="4 8" id="KW-0812">Transmembrane</keyword>
<dbReference type="EMBL" id="JABFDN010000004">
    <property type="protein sequence ID" value="NPU66608.1"/>
    <property type="molecule type" value="Genomic_DNA"/>
</dbReference>
<feature type="transmembrane region" description="Helical" evidence="8">
    <location>
        <begin position="206"/>
        <end position="229"/>
    </location>
</feature>
<feature type="transmembrane region" description="Helical" evidence="8">
    <location>
        <begin position="339"/>
        <end position="357"/>
    </location>
</feature>
<feature type="transmembrane region" description="Helical" evidence="8">
    <location>
        <begin position="95"/>
        <end position="125"/>
    </location>
</feature>
<protein>
    <submittedName>
        <fullName evidence="9">DUF2029 domain-containing protein</fullName>
    </submittedName>
</protein>
<proteinExistence type="inferred from homology"/>
<dbReference type="InterPro" id="IPR018584">
    <property type="entry name" value="GT87"/>
</dbReference>
<dbReference type="Proteomes" id="UP000886476">
    <property type="component" value="Unassembled WGS sequence"/>
</dbReference>
<evidence type="ECO:0000256" key="6">
    <source>
        <dbReference type="ARBA" id="ARBA00023136"/>
    </source>
</evidence>
<evidence type="ECO:0000256" key="3">
    <source>
        <dbReference type="ARBA" id="ARBA00022679"/>
    </source>
</evidence>
<keyword evidence="3" id="KW-0808">Transferase</keyword>
<evidence type="ECO:0000256" key="1">
    <source>
        <dbReference type="ARBA" id="ARBA00004651"/>
    </source>
</evidence>
<dbReference type="RefSeq" id="WP_172111666.1">
    <property type="nucleotide sequence ID" value="NZ_JABFDN010000004.1"/>
</dbReference>
<name>A0ABX2CEH3_9BRAD</name>
<organism evidence="9 10">
    <name type="scientific">Bradyrhizobium aeschynomenes</name>
    <dbReference type="NCBI Taxonomy" id="2734909"/>
    <lineage>
        <taxon>Bacteria</taxon>
        <taxon>Pseudomonadati</taxon>
        <taxon>Pseudomonadota</taxon>
        <taxon>Alphaproteobacteria</taxon>
        <taxon>Hyphomicrobiales</taxon>
        <taxon>Nitrobacteraceae</taxon>
        <taxon>Bradyrhizobium</taxon>
    </lineage>
</organism>
<evidence type="ECO:0000256" key="2">
    <source>
        <dbReference type="ARBA" id="ARBA00022475"/>
    </source>
</evidence>
<evidence type="ECO:0000256" key="5">
    <source>
        <dbReference type="ARBA" id="ARBA00022989"/>
    </source>
</evidence>